<evidence type="ECO:0000256" key="1">
    <source>
        <dbReference type="SAM" id="MobiDB-lite"/>
    </source>
</evidence>
<reference evidence="2" key="2">
    <citation type="submission" date="2020-05" db="UniProtKB">
        <authorList>
            <consortium name="EnsemblMetazoa"/>
        </authorList>
    </citation>
    <scope>IDENTIFICATION</scope>
    <source>
        <strain evidence="2">maculatus3</strain>
    </source>
</reference>
<dbReference type="PANTHER" id="PTHR16004">
    <property type="entry name" value="RING FINGER PROTEIN 31-RELATED"/>
    <property type="match status" value="1"/>
</dbReference>
<protein>
    <submittedName>
        <fullName evidence="2">Uncharacterized protein</fullName>
    </submittedName>
</protein>
<sequence>KPPLPPKGEAGSSGPLPPPRRNKRPGSFHFPSPMFGRKQDQQTIPTTVPQGQPEQQQQQQQQKPPPPPPSPALSLREKMNSLKRFIHPSNRPLPDPPENKIHSSNSSLDTVSKRSPSIAPNRSVSTTMEKIQNNTAATLDRMTLLQQRYRQHQEAMKSDGDRSRRASLTSNTDLQVMCMRTSKSGRVSNFGFCLFLVWPM</sequence>
<reference evidence="3" key="1">
    <citation type="submission" date="2013-09" db="EMBL/GenBank/DDBJ databases">
        <title>The Genome Sequence of Anopheles maculatus species B.</title>
        <authorList>
            <consortium name="The Broad Institute Genomics Platform"/>
            <person name="Neafsey D.E."/>
            <person name="Besansky N."/>
            <person name="Howell P."/>
            <person name="Walton C."/>
            <person name="Young S.K."/>
            <person name="Zeng Q."/>
            <person name="Gargeya S."/>
            <person name="Fitzgerald M."/>
            <person name="Haas B."/>
            <person name="Abouelleil A."/>
            <person name="Allen A.W."/>
            <person name="Alvarado L."/>
            <person name="Arachchi H.M."/>
            <person name="Berlin A.M."/>
            <person name="Chapman S.B."/>
            <person name="Gainer-Dewar J."/>
            <person name="Goldberg J."/>
            <person name="Griggs A."/>
            <person name="Gujja S."/>
            <person name="Hansen M."/>
            <person name="Howarth C."/>
            <person name="Imamovic A."/>
            <person name="Ireland A."/>
            <person name="Larimer J."/>
            <person name="McCowan C."/>
            <person name="Murphy C."/>
            <person name="Pearson M."/>
            <person name="Poon T.W."/>
            <person name="Priest M."/>
            <person name="Roberts A."/>
            <person name="Saif S."/>
            <person name="Shea T."/>
            <person name="Sisk P."/>
            <person name="Sykes S."/>
            <person name="Wortman J."/>
            <person name="Nusbaum C."/>
            <person name="Birren B."/>
        </authorList>
    </citation>
    <scope>NUCLEOTIDE SEQUENCE [LARGE SCALE GENOMIC DNA]</scope>
    <source>
        <strain evidence="3">maculatus3</strain>
    </source>
</reference>
<dbReference type="GO" id="GO:0070530">
    <property type="term" value="F:K63-linked polyubiquitin modification-dependent protein binding"/>
    <property type="evidence" value="ECO:0007669"/>
    <property type="project" value="TreeGrafter"/>
</dbReference>
<dbReference type="GO" id="GO:0061630">
    <property type="term" value="F:ubiquitin protein ligase activity"/>
    <property type="evidence" value="ECO:0007669"/>
    <property type="project" value="TreeGrafter"/>
</dbReference>
<feature type="compositionally biased region" description="Polar residues" evidence="1">
    <location>
        <begin position="102"/>
        <end position="123"/>
    </location>
</feature>
<dbReference type="GO" id="GO:0097039">
    <property type="term" value="P:protein linear polyubiquitination"/>
    <property type="evidence" value="ECO:0007669"/>
    <property type="project" value="TreeGrafter"/>
</dbReference>
<feature type="compositionally biased region" description="Low complexity" evidence="1">
    <location>
        <begin position="49"/>
        <end position="62"/>
    </location>
</feature>
<dbReference type="InterPro" id="IPR026254">
    <property type="entry name" value="RNF31-like"/>
</dbReference>
<dbReference type="GO" id="GO:1990450">
    <property type="term" value="F:linear polyubiquitin binding"/>
    <property type="evidence" value="ECO:0007669"/>
    <property type="project" value="TreeGrafter"/>
</dbReference>
<proteinExistence type="predicted"/>
<feature type="region of interest" description="Disordered" evidence="1">
    <location>
        <begin position="1"/>
        <end position="74"/>
    </location>
</feature>
<dbReference type="EnsemblMetazoa" id="AMAM002506-RA">
    <property type="protein sequence ID" value="AMAM002506-PA"/>
    <property type="gene ID" value="AMAM002506"/>
</dbReference>
<accession>A0A182S9S3</accession>
<evidence type="ECO:0000313" key="3">
    <source>
        <dbReference type="Proteomes" id="UP000075901"/>
    </source>
</evidence>
<organism evidence="2 3">
    <name type="scientific">Anopheles maculatus</name>
    <dbReference type="NCBI Taxonomy" id="74869"/>
    <lineage>
        <taxon>Eukaryota</taxon>
        <taxon>Metazoa</taxon>
        <taxon>Ecdysozoa</taxon>
        <taxon>Arthropoda</taxon>
        <taxon>Hexapoda</taxon>
        <taxon>Insecta</taxon>
        <taxon>Pterygota</taxon>
        <taxon>Neoptera</taxon>
        <taxon>Endopterygota</taxon>
        <taxon>Diptera</taxon>
        <taxon>Nematocera</taxon>
        <taxon>Culicoidea</taxon>
        <taxon>Culicidae</taxon>
        <taxon>Anophelinae</taxon>
        <taxon>Anopheles</taxon>
        <taxon>Anopheles maculatus group</taxon>
    </lineage>
</organism>
<name>A0A182S9S3_9DIPT</name>
<dbReference type="GO" id="GO:0071797">
    <property type="term" value="C:LUBAC complex"/>
    <property type="evidence" value="ECO:0007669"/>
    <property type="project" value="InterPro"/>
</dbReference>
<dbReference type="Proteomes" id="UP000075901">
    <property type="component" value="Unassembled WGS sequence"/>
</dbReference>
<dbReference type="AlphaFoldDB" id="A0A182S9S3"/>
<evidence type="ECO:0000313" key="2">
    <source>
        <dbReference type="EnsemblMetazoa" id="AMAM002506-PA"/>
    </source>
</evidence>
<feature type="region of interest" description="Disordered" evidence="1">
    <location>
        <begin position="86"/>
        <end position="123"/>
    </location>
</feature>
<keyword evidence="3" id="KW-1185">Reference proteome</keyword>
<dbReference type="VEuPathDB" id="VectorBase:AMAM002506"/>
<dbReference type="PANTHER" id="PTHR16004:SF2">
    <property type="entry name" value="E3 UBIQUITIN-PROTEIN LIGASE LUBEL"/>
    <property type="match status" value="1"/>
</dbReference>
<dbReference type="GO" id="GO:0036435">
    <property type="term" value="F:K48-linked polyubiquitin modification-dependent protein binding"/>
    <property type="evidence" value="ECO:0007669"/>
    <property type="project" value="TreeGrafter"/>
</dbReference>